<dbReference type="InterPro" id="IPR041354">
    <property type="entry name" value="4PPT_N"/>
</dbReference>
<dbReference type="GO" id="GO:0009239">
    <property type="term" value="P:enterobactin biosynthetic process"/>
    <property type="evidence" value="ECO:0007669"/>
    <property type="project" value="UniProtKB-UniPathway"/>
</dbReference>
<dbReference type="GO" id="GO:0008897">
    <property type="term" value="F:holo-[acyl-carrier-protein] synthase activity"/>
    <property type="evidence" value="ECO:0007669"/>
    <property type="project" value="InterPro"/>
</dbReference>
<dbReference type="Pfam" id="PF17837">
    <property type="entry name" value="4PPT_N"/>
    <property type="match status" value="1"/>
</dbReference>
<evidence type="ECO:0000259" key="14">
    <source>
        <dbReference type="Pfam" id="PF01648"/>
    </source>
</evidence>
<dbReference type="PANTHER" id="PTHR38096:SF1">
    <property type="entry name" value="ENTEROBACTIN SYNTHASE COMPONENT D"/>
    <property type="match status" value="1"/>
</dbReference>
<dbReference type="eggNOG" id="COG2977">
    <property type="taxonomic scope" value="Bacteria"/>
</dbReference>
<dbReference type="Gene3D" id="3.90.470.20">
    <property type="entry name" value="4'-phosphopantetheinyl transferase domain"/>
    <property type="match status" value="1"/>
</dbReference>
<name>C6C3C2_MUSP7</name>
<evidence type="ECO:0000313" key="17">
    <source>
        <dbReference type="Proteomes" id="UP000002734"/>
    </source>
</evidence>
<comment type="pathway">
    <text evidence="2">Siderophore biosynthesis; enterobactin biosynthesis.</text>
</comment>
<dbReference type="EMBL" id="CP001654">
    <property type="protein sequence ID" value="ACS87220.1"/>
    <property type="molecule type" value="Genomic_DNA"/>
</dbReference>
<keyword evidence="13" id="KW-0460">Magnesium</keyword>
<evidence type="ECO:0000256" key="12">
    <source>
        <dbReference type="PIRSR" id="PIRSR603542-1"/>
    </source>
</evidence>
<evidence type="ECO:0000256" key="5">
    <source>
        <dbReference type="ARBA" id="ARBA00019087"/>
    </source>
</evidence>
<accession>C6C3C2</accession>
<feature type="binding site" evidence="12">
    <location>
        <begin position="104"/>
        <end position="105"/>
    </location>
    <ligand>
        <name>CoA</name>
        <dbReference type="ChEBI" id="CHEBI:57287"/>
    </ligand>
</feature>
<dbReference type="HOGENOM" id="CLU_075076_2_2_6"/>
<comment type="subunit">
    <text evidence="4">EntB, EntD, EntE, and EntF form a multienzyme complex called enterobactin synthase.</text>
</comment>
<feature type="binding site" evidence="12">
    <location>
        <position position="173"/>
    </location>
    <ligand>
        <name>CoA</name>
        <dbReference type="ChEBI" id="CHEBI:57287"/>
    </ligand>
</feature>
<evidence type="ECO:0000256" key="4">
    <source>
        <dbReference type="ARBA" id="ARBA00011503"/>
    </source>
</evidence>
<comment type="similarity">
    <text evidence="3">Belongs to the P-Pant transferase superfamily. EntD family.</text>
</comment>
<dbReference type="InterPro" id="IPR008278">
    <property type="entry name" value="4-PPantetheinyl_Trfase_dom"/>
</dbReference>
<evidence type="ECO:0000256" key="11">
    <source>
        <dbReference type="ARBA" id="ARBA00049191"/>
    </source>
</evidence>
<dbReference type="STRING" id="579405.Dd703_3460"/>
<dbReference type="RefSeq" id="WP_015855118.1">
    <property type="nucleotide sequence ID" value="NC_012880.1"/>
</dbReference>
<comment type="function">
    <text evidence="1">Involved in the biosynthesis of the siderophore enterobactin (enterochelin), which is a macrocyclic trimeric lactone of N-(2,3-dihydroxybenzoyl)-serine. The serine trilactone serves as a scaffolding for the three catechol functionalities that provide hexadentate coordination for the tightly ligated iron(2+) atoms. Plays an essential role in the assembly of the enterobactin by catalyzing the transfer of the 4'-phosphopantetheine (Ppant) moiety from coenzyme A to the apo-domains of both EntB (ArCP domain) and EntF (PCP domain) to yield their holo-forms which make them competent for the activation of 2,3-dihydroxybenzoate (DHB) and L-serine, respectively.</text>
</comment>
<evidence type="ECO:0000256" key="9">
    <source>
        <dbReference type="ARBA" id="ARBA00031996"/>
    </source>
</evidence>
<evidence type="ECO:0000256" key="7">
    <source>
        <dbReference type="ARBA" id="ARBA00023191"/>
    </source>
</evidence>
<dbReference type="GO" id="GO:0009366">
    <property type="term" value="C:enterobactin synthetase complex"/>
    <property type="evidence" value="ECO:0007669"/>
    <property type="project" value="InterPro"/>
</dbReference>
<evidence type="ECO:0000256" key="2">
    <source>
        <dbReference type="ARBA" id="ARBA00004993"/>
    </source>
</evidence>
<dbReference type="PANTHER" id="PTHR38096">
    <property type="entry name" value="ENTEROBACTIN SYNTHASE COMPONENT D"/>
    <property type="match status" value="1"/>
</dbReference>
<protein>
    <recommendedName>
        <fullName evidence="5">Enterobactin synthase component D</fullName>
    </recommendedName>
    <alternativeName>
        <fullName evidence="8">4'-phosphopantetheinyl transferase EntD</fullName>
    </alternativeName>
    <alternativeName>
        <fullName evidence="9">Enterochelin synthase D</fullName>
    </alternativeName>
</protein>
<dbReference type="SUPFAM" id="SSF56214">
    <property type="entry name" value="4'-phosphopantetheinyl transferase"/>
    <property type="match status" value="1"/>
</dbReference>
<feature type="binding site" evidence="12">
    <location>
        <position position="68"/>
    </location>
    <ligand>
        <name>CoA</name>
        <dbReference type="ChEBI" id="CHEBI:57287"/>
    </ligand>
</feature>
<feature type="binding site" evidence="13">
    <location>
        <position position="128"/>
    </location>
    <ligand>
        <name>Mg(2+)</name>
        <dbReference type="ChEBI" id="CHEBI:18420"/>
    </ligand>
</feature>
<dbReference type="UniPathway" id="UPA00017"/>
<feature type="binding site" evidence="13">
    <location>
        <position position="129"/>
    </location>
    <ligand>
        <name>Mg(2+)</name>
        <dbReference type="ChEBI" id="CHEBI:18420"/>
    </ligand>
</feature>
<feature type="domain" description="4'-phosphopantetheinyl transferase N-terminal" evidence="15">
    <location>
        <begin position="55"/>
        <end position="114"/>
    </location>
</feature>
<dbReference type="GO" id="GO:0005886">
    <property type="term" value="C:plasma membrane"/>
    <property type="evidence" value="ECO:0007669"/>
    <property type="project" value="TreeGrafter"/>
</dbReference>
<comment type="catalytic activity">
    <reaction evidence="10">
        <text>apo-[aryl-carrier protein] + CoA = holo-[aryl-carrier protein] + adenosine 3',5'-bisphosphate + H(+)</text>
        <dbReference type="Rhea" id="RHEA:48404"/>
        <dbReference type="Rhea" id="RHEA-COMP:15903"/>
        <dbReference type="Rhea" id="RHEA-COMP:17557"/>
        <dbReference type="ChEBI" id="CHEBI:15378"/>
        <dbReference type="ChEBI" id="CHEBI:29999"/>
        <dbReference type="ChEBI" id="CHEBI:57287"/>
        <dbReference type="ChEBI" id="CHEBI:58343"/>
        <dbReference type="ChEBI" id="CHEBI:64479"/>
    </reaction>
</comment>
<evidence type="ECO:0000259" key="15">
    <source>
        <dbReference type="Pfam" id="PF17837"/>
    </source>
</evidence>
<dbReference type="InterPro" id="IPR037143">
    <property type="entry name" value="4-PPantetheinyl_Trfase_dom_sf"/>
</dbReference>
<dbReference type="KEGG" id="dda:Dd703_3460"/>
<dbReference type="PRINTS" id="PR01399">
    <property type="entry name" value="ENTSNTHTASED"/>
</dbReference>
<dbReference type="InterPro" id="IPR003542">
    <property type="entry name" value="Enbac_synth_compD-like"/>
</dbReference>
<gene>
    <name evidence="16" type="ordered locus">Dd703_3460</name>
</gene>
<sequence length="239" mass="27395">MLSSFIKDIEWLAFHQTDGGSLYPGVSARCNFHLSAYRDDLFFRAGIPFTPEMVRSVPKRRAEYLAGRYLAREVLSRLGTDDFILTHSPDRSPVWPEHVVGSLSHNVDNVLCAAHLRNHSESCIGLDIETLMSDERANNLWPGIADEIEYDWLHTHPLLTFSDVLTLNFSAKESLYKALYPRVRRYFDFLDVRMVALDTARQSFTLQLLITLSSDYPAGRCFSGSYQLREKDVTTFLFC</sequence>
<feature type="binding site" evidence="13">
    <location>
        <position position="127"/>
    </location>
    <ligand>
        <name>Mg(2+)</name>
        <dbReference type="ChEBI" id="CHEBI:18420"/>
    </ligand>
</feature>
<keyword evidence="17" id="KW-1185">Reference proteome</keyword>
<evidence type="ECO:0000256" key="8">
    <source>
        <dbReference type="ARBA" id="ARBA00029894"/>
    </source>
</evidence>
<evidence type="ECO:0000256" key="1">
    <source>
        <dbReference type="ARBA" id="ARBA00003937"/>
    </source>
</evidence>
<keyword evidence="7" id="KW-0259">Enterobactin biosynthesis</keyword>
<evidence type="ECO:0000313" key="16">
    <source>
        <dbReference type="EMBL" id="ACS87220.1"/>
    </source>
</evidence>
<dbReference type="Proteomes" id="UP000002734">
    <property type="component" value="Chromosome"/>
</dbReference>
<dbReference type="GO" id="GO:0000287">
    <property type="term" value="F:magnesium ion binding"/>
    <property type="evidence" value="ECO:0007669"/>
    <property type="project" value="InterPro"/>
</dbReference>
<feature type="binding site" evidence="12">
    <location>
        <position position="60"/>
    </location>
    <ligand>
        <name>CoA</name>
        <dbReference type="ChEBI" id="CHEBI:57287"/>
    </ligand>
</feature>
<comment type="cofactor">
    <cofactor evidence="13">
        <name>Mg(2+)</name>
        <dbReference type="ChEBI" id="CHEBI:18420"/>
    </cofactor>
</comment>
<feature type="binding site" evidence="12">
    <location>
        <position position="127"/>
    </location>
    <ligand>
        <name>CoA</name>
        <dbReference type="ChEBI" id="CHEBI:57287"/>
    </ligand>
</feature>
<comment type="catalytic activity">
    <reaction evidence="11">
        <text>apo-[peptidyl-carrier protein] + CoA = holo-[peptidyl-carrier protein] + adenosine 3',5'-bisphosphate + H(+)</text>
        <dbReference type="Rhea" id="RHEA:46228"/>
        <dbReference type="Rhea" id="RHEA-COMP:11479"/>
        <dbReference type="Rhea" id="RHEA-COMP:11480"/>
        <dbReference type="ChEBI" id="CHEBI:15378"/>
        <dbReference type="ChEBI" id="CHEBI:29999"/>
        <dbReference type="ChEBI" id="CHEBI:57287"/>
        <dbReference type="ChEBI" id="CHEBI:58343"/>
        <dbReference type="ChEBI" id="CHEBI:64479"/>
    </reaction>
</comment>
<dbReference type="Pfam" id="PF01648">
    <property type="entry name" value="ACPS"/>
    <property type="match status" value="1"/>
</dbReference>
<evidence type="ECO:0000256" key="6">
    <source>
        <dbReference type="ARBA" id="ARBA00022679"/>
    </source>
</evidence>
<dbReference type="AlphaFoldDB" id="C6C3C2"/>
<evidence type="ECO:0000256" key="3">
    <source>
        <dbReference type="ARBA" id="ARBA00008342"/>
    </source>
</evidence>
<organism evidence="16 17">
    <name type="scientific">Musicola paradisiaca (strain Ech703)</name>
    <name type="common">Dickeya paradisiaca</name>
    <name type="synonym">Dickeya dadantii</name>
    <dbReference type="NCBI Taxonomy" id="579405"/>
    <lineage>
        <taxon>Bacteria</taxon>
        <taxon>Pseudomonadati</taxon>
        <taxon>Pseudomonadota</taxon>
        <taxon>Gammaproteobacteria</taxon>
        <taxon>Enterobacterales</taxon>
        <taxon>Pectobacteriaceae</taxon>
        <taxon>Musicola</taxon>
    </lineage>
</organism>
<feature type="binding site" evidence="12">
    <location>
        <position position="177"/>
    </location>
    <ligand>
        <name>CoA</name>
        <dbReference type="ChEBI" id="CHEBI:57287"/>
    </ligand>
</feature>
<evidence type="ECO:0000256" key="13">
    <source>
        <dbReference type="PIRSR" id="PIRSR603542-2"/>
    </source>
</evidence>
<keyword evidence="6 16" id="KW-0808">Transferase</keyword>
<reference evidence="16" key="1">
    <citation type="submission" date="2009-06" db="EMBL/GenBank/DDBJ databases">
        <title>Complete sequence of Dickeya dadantii Ech703.</title>
        <authorList>
            <consortium name="US DOE Joint Genome Institute"/>
            <person name="Lucas S."/>
            <person name="Copeland A."/>
            <person name="Lapidus A."/>
            <person name="Glavina del Rio T."/>
            <person name="Dalin E."/>
            <person name="Tice H."/>
            <person name="Bruce D."/>
            <person name="Goodwin L."/>
            <person name="Pitluck S."/>
            <person name="Chertkov O."/>
            <person name="Brettin T."/>
            <person name="Detter J.C."/>
            <person name="Han C."/>
            <person name="Larimer F."/>
            <person name="Land M."/>
            <person name="Hauser L."/>
            <person name="Kyrpides N."/>
            <person name="Mikhailova N."/>
            <person name="Balakrishnan V."/>
            <person name="Glasner J."/>
            <person name="Perna N.T."/>
        </authorList>
    </citation>
    <scope>NUCLEOTIDE SEQUENCE [LARGE SCALE GENOMIC DNA]</scope>
    <source>
        <strain evidence="16">Ech703</strain>
    </source>
</reference>
<proteinExistence type="inferred from homology"/>
<keyword evidence="13" id="KW-0479">Metal-binding</keyword>
<feature type="domain" description="4'-phosphopantetheinyl transferase" evidence="14">
    <location>
        <begin position="124"/>
        <end position="206"/>
    </location>
</feature>
<evidence type="ECO:0000256" key="10">
    <source>
        <dbReference type="ARBA" id="ARBA00049176"/>
    </source>
</evidence>